<evidence type="ECO:0000313" key="2">
    <source>
        <dbReference type="EMBL" id="KAF1849117.1"/>
    </source>
</evidence>
<accession>A0A9P4GPU4</accession>
<feature type="region of interest" description="Disordered" evidence="1">
    <location>
        <begin position="68"/>
        <end position="88"/>
    </location>
</feature>
<sequence length="109" mass="12152">MTHVQCRESVGGLRKASDQPCMSTGWLVLYHRLLFFFTPSSSVPLPRKIVESGELLIVTREDSCCSKLGHHHHHTYSRPPQSSAFPRPTPRVLKLPVPQLLVAALPSIS</sequence>
<keyword evidence="3" id="KW-1185">Reference proteome</keyword>
<dbReference type="Proteomes" id="UP000800039">
    <property type="component" value="Unassembled WGS sequence"/>
</dbReference>
<protein>
    <submittedName>
        <fullName evidence="2">Uncharacterized protein</fullName>
    </submittedName>
</protein>
<dbReference type="GeneID" id="63856013"/>
<dbReference type="EMBL" id="ML976615">
    <property type="protein sequence ID" value="KAF1849117.1"/>
    <property type="molecule type" value="Genomic_DNA"/>
</dbReference>
<proteinExistence type="predicted"/>
<gene>
    <name evidence="2" type="ORF">K460DRAFT_85304</name>
</gene>
<reference evidence="2" key="1">
    <citation type="submission" date="2020-01" db="EMBL/GenBank/DDBJ databases">
        <authorList>
            <consortium name="DOE Joint Genome Institute"/>
            <person name="Haridas S."/>
            <person name="Albert R."/>
            <person name="Binder M."/>
            <person name="Bloem J."/>
            <person name="Labutti K."/>
            <person name="Salamov A."/>
            <person name="Andreopoulos B."/>
            <person name="Baker S.E."/>
            <person name="Barry K."/>
            <person name="Bills G."/>
            <person name="Bluhm B.H."/>
            <person name="Cannon C."/>
            <person name="Castanera R."/>
            <person name="Culley D.E."/>
            <person name="Daum C."/>
            <person name="Ezra D."/>
            <person name="Gonzalez J.B."/>
            <person name="Henrissat B."/>
            <person name="Kuo A."/>
            <person name="Liang C."/>
            <person name="Lipzen A."/>
            <person name="Lutzoni F."/>
            <person name="Magnuson J."/>
            <person name="Mondo S."/>
            <person name="Nolan M."/>
            <person name="Ohm R."/>
            <person name="Pangilinan J."/>
            <person name="Park H.-J."/>
            <person name="Ramirez L."/>
            <person name="Alfaro M."/>
            <person name="Sun H."/>
            <person name="Tritt A."/>
            <person name="Yoshinaga Y."/>
            <person name="Zwiers L.-H."/>
            <person name="Turgeon B.G."/>
            <person name="Goodwin S.B."/>
            <person name="Spatafora J.W."/>
            <person name="Crous P.W."/>
            <person name="Grigoriev I.V."/>
        </authorList>
    </citation>
    <scope>NUCLEOTIDE SEQUENCE</scope>
    <source>
        <strain evidence="2">CBS 394.84</strain>
    </source>
</reference>
<dbReference type="AlphaFoldDB" id="A0A9P4GPU4"/>
<comment type="caution">
    <text evidence="2">The sequence shown here is derived from an EMBL/GenBank/DDBJ whole genome shotgun (WGS) entry which is preliminary data.</text>
</comment>
<name>A0A9P4GPU4_9PLEO</name>
<organism evidence="2 3">
    <name type="scientific">Cucurbitaria berberidis CBS 394.84</name>
    <dbReference type="NCBI Taxonomy" id="1168544"/>
    <lineage>
        <taxon>Eukaryota</taxon>
        <taxon>Fungi</taxon>
        <taxon>Dikarya</taxon>
        <taxon>Ascomycota</taxon>
        <taxon>Pezizomycotina</taxon>
        <taxon>Dothideomycetes</taxon>
        <taxon>Pleosporomycetidae</taxon>
        <taxon>Pleosporales</taxon>
        <taxon>Pleosporineae</taxon>
        <taxon>Cucurbitariaceae</taxon>
        <taxon>Cucurbitaria</taxon>
    </lineage>
</organism>
<evidence type="ECO:0000256" key="1">
    <source>
        <dbReference type="SAM" id="MobiDB-lite"/>
    </source>
</evidence>
<dbReference type="RefSeq" id="XP_040791680.1">
    <property type="nucleotide sequence ID" value="XM_040938756.1"/>
</dbReference>
<evidence type="ECO:0000313" key="3">
    <source>
        <dbReference type="Proteomes" id="UP000800039"/>
    </source>
</evidence>